<dbReference type="Gene3D" id="1.10.10.60">
    <property type="entry name" value="Homeodomain-like"/>
    <property type="match status" value="1"/>
</dbReference>
<keyword evidence="10" id="KW-1185">Reference proteome</keyword>
<reference evidence="9" key="1">
    <citation type="submission" date="2021-03" db="EMBL/GenBank/DDBJ databases">
        <authorList>
            <person name="Wang G."/>
        </authorList>
    </citation>
    <scope>NUCLEOTIDE SEQUENCE</scope>
    <source>
        <strain evidence="9">KCTC 12899</strain>
    </source>
</reference>
<dbReference type="InterPro" id="IPR025943">
    <property type="entry name" value="Sigma_54_int_dom_ATP-bd_2"/>
</dbReference>
<keyword evidence="1" id="KW-0547">Nucleotide-binding</keyword>
<protein>
    <submittedName>
        <fullName evidence="9">Sigma-54-dependent Fis family transcriptional regulator</fullName>
    </submittedName>
</protein>
<evidence type="ECO:0000256" key="4">
    <source>
        <dbReference type="ARBA" id="ARBA00023125"/>
    </source>
</evidence>
<keyword evidence="2" id="KW-0067">ATP-binding</keyword>
<dbReference type="Pfam" id="PF00072">
    <property type="entry name" value="Response_reg"/>
    <property type="match status" value="1"/>
</dbReference>
<feature type="domain" description="Response regulatory" evidence="8">
    <location>
        <begin position="3"/>
        <end position="117"/>
    </location>
</feature>
<dbReference type="GO" id="GO:0005524">
    <property type="term" value="F:ATP binding"/>
    <property type="evidence" value="ECO:0007669"/>
    <property type="project" value="UniProtKB-KW"/>
</dbReference>
<evidence type="ECO:0000256" key="5">
    <source>
        <dbReference type="ARBA" id="ARBA00023163"/>
    </source>
</evidence>
<dbReference type="Proteomes" id="UP000664417">
    <property type="component" value="Unassembled WGS sequence"/>
</dbReference>
<dbReference type="PANTHER" id="PTHR32071">
    <property type="entry name" value="TRANSCRIPTIONAL REGULATORY PROTEIN"/>
    <property type="match status" value="1"/>
</dbReference>
<keyword evidence="4" id="KW-0238">DNA-binding</keyword>
<evidence type="ECO:0000256" key="3">
    <source>
        <dbReference type="ARBA" id="ARBA00023015"/>
    </source>
</evidence>
<dbReference type="PROSITE" id="PS50110">
    <property type="entry name" value="RESPONSE_REGULATORY"/>
    <property type="match status" value="1"/>
</dbReference>
<keyword evidence="3" id="KW-0805">Transcription regulation</keyword>
<dbReference type="InterPro" id="IPR058031">
    <property type="entry name" value="AAA_lid_NorR"/>
</dbReference>
<dbReference type="PROSITE" id="PS50045">
    <property type="entry name" value="SIGMA54_INTERACT_4"/>
    <property type="match status" value="1"/>
</dbReference>
<dbReference type="Pfam" id="PF25601">
    <property type="entry name" value="AAA_lid_14"/>
    <property type="match status" value="1"/>
</dbReference>
<dbReference type="Gene3D" id="3.40.50.300">
    <property type="entry name" value="P-loop containing nucleotide triphosphate hydrolases"/>
    <property type="match status" value="1"/>
</dbReference>
<keyword evidence="5" id="KW-0804">Transcription</keyword>
<evidence type="ECO:0000256" key="6">
    <source>
        <dbReference type="PROSITE-ProRule" id="PRU00169"/>
    </source>
</evidence>
<evidence type="ECO:0000259" key="7">
    <source>
        <dbReference type="PROSITE" id="PS50045"/>
    </source>
</evidence>
<dbReference type="GO" id="GO:0043565">
    <property type="term" value="F:sequence-specific DNA binding"/>
    <property type="evidence" value="ECO:0007669"/>
    <property type="project" value="InterPro"/>
</dbReference>
<dbReference type="SMART" id="SM00448">
    <property type="entry name" value="REC"/>
    <property type="match status" value="1"/>
</dbReference>
<dbReference type="InterPro" id="IPR002078">
    <property type="entry name" value="Sigma_54_int"/>
</dbReference>
<dbReference type="SUPFAM" id="SSF46689">
    <property type="entry name" value="Homeodomain-like"/>
    <property type="match status" value="1"/>
</dbReference>
<dbReference type="AlphaFoldDB" id="A0A8J7Q0Z1"/>
<feature type="modified residue" description="4-aspartylphosphate" evidence="6">
    <location>
        <position position="52"/>
    </location>
</feature>
<dbReference type="RefSeq" id="WP_207856416.1">
    <property type="nucleotide sequence ID" value="NZ_JAFREP010000001.1"/>
</dbReference>
<dbReference type="EMBL" id="JAFREP010000001">
    <property type="protein sequence ID" value="MBO1317184.1"/>
    <property type="molecule type" value="Genomic_DNA"/>
</dbReference>
<accession>A0A8J7Q0Z1</accession>
<dbReference type="Gene3D" id="3.40.50.2300">
    <property type="match status" value="1"/>
</dbReference>
<dbReference type="PROSITE" id="PS00676">
    <property type="entry name" value="SIGMA54_INTERACT_2"/>
    <property type="match status" value="1"/>
</dbReference>
<dbReference type="InterPro" id="IPR027417">
    <property type="entry name" value="P-loop_NTPase"/>
</dbReference>
<dbReference type="PROSITE" id="PS00688">
    <property type="entry name" value="SIGMA54_INTERACT_3"/>
    <property type="match status" value="1"/>
</dbReference>
<dbReference type="InterPro" id="IPR011006">
    <property type="entry name" value="CheY-like_superfamily"/>
</dbReference>
<dbReference type="SUPFAM" id="SSF52540">
    <property type="entry name" value="P-loop containing nucleoside triphosphate hydrolases"/>
    <property type="match status" value="1"/>
</dbReference>
<proteinExistence type="predicted"/>
<dbReference type="GO" id="GO:0000160">
    <property type="term" value="P:phosphorelay signal transduction system"/>
    <property type="evidence" value="ECO:0007669"/>
    <property type="project" value="InterPro"/>
</dbReference>
<name>A0A8J7Q0Z1_9BACT</name>
<dbReference type="InterPro" id="IPR025944">
    <property type="entry name" value="Sigma_54_int_dom_CS"/>
</dbReference>
<dbReference type="InterPro" id="IPR003593">
    <property type="entry name" value="AAA+_ATPase"/>
</dbReference>
<evidence type="ECO:0000313" key="10">
    <source>
        <dbReference type="Proteomes" id="UP000664417"/>
    </source>
</evidence>
<dbReference type="Pfam" id="PF00158">
    <property type="entry name" value="Sigma54_activat"/>
    <property type="match status" value="1"/>
</dbReference>
<dbReference type="Pfam" id="PF02954">
    <property type="entry name" value="HTH_8"/>
    <property type="match status" value="1"/>
</dbReference>
<dbReference type="InterPro" id="IPR009057">
    <property type="entry name" value="Homeodomain-like_sf"/>
</dbReference>
<keyword evidence="6" id="KW-0597">Phosphoprotein</keyword>
<evidence type="ECO:0000313" key="9">
    <source>
        <dbReference type="EMBL" id="MBO1317184.1"/>
    </source>
</evidence>
<dbReference type="Gene3D" id="1.10.8.60">
    <property type="match status" value="1"/>
</dbReference>
<organism evidence="9 10">
    <name type="scientific">Acanthopleuribacter pedis</name>
    <dbReference type="NCBI Taxonomy" id="442870"/>
    <lineage>
        <taxon>Bacteria</taxon>
        <taxon>Pseudomonadati</taxon>
        <taxon>Acidobacteriota</taxon>
        <taxon>Holophagae</taxon>
        <taxon>Acanthopleuribacterales</taxon>
        <taxon>Acanthopleuribacteraceae</taxon>
        <taxon>Acanthopleuribacter</taxon>
    </lineage>
</organism>
<dbReference type="GO" id="GO:0006355">
    <property type="term" value="P:regulation of DNA-templated transcription"/>
    <property type="evidence" value="ECO:0007669"/>
    <property type="project" value="InterPro"/>
</dbReference>
<evidence type="ECO:0000256" key="2">
    <source>
        <dbReference type="ARBA" id="ARBA00022840"/>
    </source>
</evidence>
<dbReference type="FunFam" id="3.40.50.300:FF:000006">
    <property type="entry name" value="DNA-binding transcriptional regulator NtrC"/>
    <property type="match status" value="1"/>
</dbReference>
<dbReference type="PRINTS" id="PR01590">
    <property type="entry name" value="HTHFIS"/>
</dbReference>
<sequence>MDSILLTEDRPGLRQLYAEFLRNLGYQVIETGSVEDAKKAIEVTDFSLVLTDFMLPGANGIEFLKYLKERDPEFVVVIMTAFGEVKLAVEATRAGAFDFLEKPIDLDYLKIVVERGLEHRRLQRKDSFHELRAARDDHAIIGDAPTLRCALAMAEKVAPSEATCLLLGESGVGKELFAKFIHDHSPRRGAEHVSINCAAIPGELIESELFGHEKGAFTGAAAKKTGLVEMADGGTLFLDEIGELPIHLQPKLLRVIQSKDFRRVGGSRTLHSDIRVVAATNRDLKEGIREGWFREDLYYRLAVFPIEIPPLRERKSDLPCLVDHFLKQQNAGQSKLDSALMKELERYDWPGNVRELRNVLERALILSQGGALQREHFPDNMFDSAERVGFRFSVDLTRNFKDNQMRLEEELERHMIRLLLKEESGRRERVARRLGVSVKTLYNRMKTYGLEG</sequence>
<dbReference type="SUPFAM" id="SSF52172">
    <property type="entry name" value="CheY-like"/>
    <property type="match status" value="1"/>
</dbReference>
<dbReference type="SMART" id="SM00382">
    <property type="entry name" value="AAA"/>
    <property type="match status" value="1"/>
</dbReference>
<dbReference type="InterPro" id="IPR002197">
    <property type="entry name" value="HTH_Fis"/>
</dbReference>
<dbReference type="InterPro" id="IPR001789">
    <property type="entry name" value="Sig_transdc_resp-reg_receiver"/>
</dbReference>
<evidence type="ECO:0000256" key="1">
    <source>
        <dbReference type="ARBA" id="ARBA00022741"/>
    </source>
</evidence>
<dbReference type="CDD" id="cd00009">
    <property type="entry name" value="AAA"/>
    <property type="match status" value="1"/>
</dbReference>
<gene>
    <name evidence="9" type="ORF">J3U88_01845</name>
</gene>
<comment type="caution">
    <text evidence="9">The sequence shown here is derived from an EMBL/GenBank/DDBJ whole genome shotgun (WGS) entry which is preliminary data.</text>
</comment>
<feature type="domain" description="Sigma-54 factor interaction" evidence="7">
    <location>
        <begin position="140"/>
        <end position="365"/>
    </location>
</feature>
<evidence type="ECO:0000259" key="8">
    <source>
        <dbReference type="PROSITE" id="PS50110"/>
    </source>
</evidence>